<accession>A0A0C1EA19</accession>
<dbReference type="AlphaFoldDB" id="A0A0C1EA19"/>
<name>A0A0C1EA19_9NEIS</name>
<proteinExistence type="predicted"/>
<gene>
    <name evidence="1" type="ORF">MCC93_10560</name>
</gene>
<evidence type="ECO:0000313" key="1">
    <source>
        <dbReference type="EMBL" id="KIC08929.1"/>
    </source>
</evidence>
<sequence>MHWRDPLRSFCEIRYTHFSETRCARFQTTLFKNNHQGRLK</sequence>
<dbReference type="EMBL" id="JUFZ01000040">
    <property type="protein sequence ID" value="KIC08929.1"/>
    <property type="molecule type" value="Genomic_DNA"/>
</dbReference>
<reference evidence="1 2" key="1">
    <citation type="submission" date="2014-12" db="EMBL/GenBank/DDBJ databases">
        <title>Genome sequence of Morococcus cerebrosus.</title>
        <authorList>
            <person name="Shin S.-K."/>
            <person name="Yi H."/>
        </authorList>
    </citation>
    <scope>NUCLEOTIDE SEQUENCE [LARGE SCALE GENOMIC DNA]</scope>
    <source>
        <strain evidence="1 2">CIP 81.93</strain>
    </source>
</reference>
<organism evidence="1 2">
    <name type="scientific">Morococcus cerebrosus</name>
    <dbReference type="NCBI Taxonomy" id="1056807"/>
    <lineage>
        <taxon>Bacteria</taxon>
        <taxon>Pseudomonadati</taxon>
        <taxon>Pseudomonadota</taxon>
        <taxon>Betaproteobacteria</taxon>
        <taxon>Neisseriales</taxon>
        <taxon>Neisseriaceae</taxon>
        <taxon>Morococcus</taxon>
    </lineage>
</organism>
<protein>
    <submittedName>
        <fullName evidence="1">Uncharacterized protein</fullName>
    </submittedName>
</protein>
<evidence type="ECO:0000313" key="2">
    <source>
        <dbReference type="Proteomes" id="UP000031390"/>
    </source>
</evidence>
<dbReference type="Proteomes" id="UP000031390">
    <property type="component" value="Unassembled WGS sequence"/>
</dbReference>
<comment type="caution">
    <text evidence="1">The sequence shown here is derived from an EMBL/GenBank/DDBJ whole genome shotgun (WGS) entry which is preliminary data.</text>
</comment>